<dbReference type="RefSeq" id="WP_008843748.1">
    <property type="nucleotide sequence ID" value="NZ_BAEN01000025.1"/>
</dbReference>
<dbReference type="OrthoDB" id="9809781at2"/>
<keyword evidence="2" id="KW-0378">Hydrolase</keyword>
<gene>
    <name evidence="5" type="ORF">GLIP_1290</name>
</gene>
<dbReference type="EMBL" id="BAEN01000025">
    <property type="protein sequence ID" value="GAC13931.1"/>
    <property type="molecule type" value="Genomic_DNA"/>
</dbReference>
<sequence length="420" mass="47030">MKNRTNKLLPVFACLAFFGNAHAENSSAEKVINISIFGDHGVIPFYNVLDDDDQPIRTMADYMADQVEGHLEKNHTMEGFSPTPAMFEPAQGSWVPASGMYPVAWAQKEHCQTRGCDFALMLGDNIYPDGATLGADGVTDARRFKEMLHQPYGNFGAGTPNFTIYSMLGNHDWRVSREAAVAQMEYLQQHPNFYMPDLFYKVSPPGFEGEVEIFVIDTEMLLASGVVKEEKVDVDGNELDSGHYETWPDHIKLKTPEEKRMLEWLETSLKNSKARWKIVAGHHALWSGGGSKFEKARTLRKLFMPTLCRYADAYFNGDDHTLEAWTDDCVGVTDALSPPLPLMTSGAAGKQRNIHPALIKKQQQNYPGVTSLFSKGQAFGFIHAQIKGEELRVQILTTPNDLSGRPIVEAEFTFPRRTTN</sequence>
<accession>K6XQH2</accession>
<evidence type="ECO:0000313" key="6">
    <source>
        <dbReference type="Proteomes" id="UP000006334"/>
    </source>
</evidence>
<evidence type="ECO:0000256" key="3">
    <source>
        <dbReference type="SAM" id="SignalP"/>
    </source>
</evidence>
<dbReference type="eggNOG" id="COG1409">
    <property type="taxonomic scope" value="Bacteria"/>
</dbReference>
<dbReference type="InterPro" id="IPR051558">
    <property type="entry name" value="Metallophosphoesterase_PAP"/>
</dbReference>
<dbReference type="InterPro" id="IPR004843">
    <property type="entry name" value="Calcineurin-like_PHP"/>
</dbReference>
<dbReference type="GO" id="GO:0016787">
    <property type="term" value="F:hydrolase activity"/>
    <property type="evidence" value="ECO:0007669"/>
    <property type="project" value="UniProtKB-KW"/>
</dbReference>
<dbReference type="SUPFAM" id="SSF56300">
    <property type="entry name" value="Metallo-dependent phosphatases"/>
    <property type="match status" value="1"/>
</dbReference>
<organism evidence="5 6">
    <name type="scientific">Aliiglaciecola lipolytica E3</name>
    <dbReference type="NCBI Taxonomy" id="1127673"/>
    <lineage>
        <taxon>Bacteria</taxon>
        <taxon>Pseudomonadati</taxon>
        <taxon>Pseudomonadota</taxon>
        <taxon>Gammaproteobacteria</taxon>
        <taxon>Alteromonadales</taxon>
        <taxon>Alteromonadaceae</taxon>
        <taxon>Aliiglaciecola</taxon>
    </lineage>
</organism>
<dbReference type="STRING" id="1127673.GLIP_1290"/>
<feature type="chain" id="PRO_5003900520" evidence="3">
    <location>
        <begin position="24"/>
        <end position="420"/>
    </location>
</feature>
<comment type="caution">
    <text evidence="5">The sequence shown here is derived from an EMBL/GenBank/DDBJ whole genome shotgun (WGS) entry which is preliminary data.</text>
</comment>
<protein>
    <submittedName>
        <fullName evidence="5">Ser/Thr protein phosphatase family protein</fullName>
    </submittedName>
</protein>
<evidence type="ECO:0000259" key="4">
    <source>
        <dbReference type="Pfam" id="PF00149"/>
    </source>
</evidence>
<name>K6XQH2_9ALTE</name>
<evidence type="ECO:0000313" key="5">
    <source>
        <dbReference type="EMBL" id="GAC13931.1"/>
    </source>
</evidence>
<dbReference type="Gene3D" id="3.60.21.10">
    <property type="match status" value="1"/>
</dbReference>
<reference evidence="5 6" key="1">
    <citation type="journal article" date="2017" name="Antonie Van Leeuwenhoek">
        <title>Rhizobium rhizosphaerae sp. nov., a novel species isolated from rice rhizosphere.</title>
        <authorList>
            <person name="Zhao J.J."/>
            <person name="Zhang J."/>
            <person name="Zhang R.J."/>
            <person name="Zhang C.W."/>
            <person name="Yin H.Q."/>
            <person name="Zhang X.X."/>
        </authorList>
    </citation>
    <scope>NUCLEOTIDE SEQUENCE [LARGE SCALE GENOMIC DNA]</scope>
    <source>
        <strain evidence="5 6">E3</strain>
    </source>
</reference>
<evidence type="ECO:0000256" key="2">
    <source>
        <dbReference type="ARBA" id="ARBA00022801"/>
    </source>
</evidence>
<dbReference type="Pfam" id="PF00149">
    <property type="entry name" value="Metallophos"/>
    <property type="match status" value="1"/>
</dbReference>
<feature type="signal peptide" evidence="3">
    <location>
        <begin position="1"/>
        <end position="23"/>
    </location>
</feature>
<proteinExistence type="predicted"/>
<dbReference type="PANTHER" id="PTHR10161:SF14">
    <property type="entry name" value="TARTRATE-RESISTANT ACID PHOSPHATASE TYPE 5"/>
    <property type="match status" value="1"/>
</dbReference>
<feature type="domain" description="Calcineurin-like phosphoesterase" evidence="4">
    <location>
        <begin position="115"/>
        <end position="321"/>
    </location>
</feature>
<keyword evidence="1 3" id="KW-0732">Signal</keyword>
<dbReference type="InterPro" id="IPR029052">
    <property type="entry name" value="Metallo-depent_PP-like"/>
</dbReference>
<dbReference type="PANTHER" id="PTHR10161">
    <property type="entry name" value="TARTRATE-RESISTANT ACID PHOSPHATASE TYPE 5"/>
    <property type="match status" value="1"/>
</dbReference>
<dbReference type="AlphaFoldDB" id="K6XQH2"/>
<evidence type="ECO:0000256" key="1">
    <source>
        <dbReference type="ARBA" id="ARBA00022729"/>
    </source>
</evidence>
<keyword evidence="6" id="KW-1185">Reference proteome</keyword>
<dbReference type="Proteomes" id="UP000006334">
    <property type="component" value="Unassembled WGS sequence"/>
</dbReference>